<dbReference type="SUPFAM" id="SSF53098">
    <property type="entry name" value="Ribonuclease H-like"/>
    <property type="match status" value="1"/>
</dbReference>
<organism evidence="2 3">
    <name type="scientific">Wolfiporia cocos (strain MD-104)</name>
    <name type="common">Brown rot fungus</name>
    <dbReference type="NCBI Taxonomy" id="742152"/>
    <lineage>
        <taxon>Eukaryota</taxon>
        <taxon>Fungi</taxon>
        <taxon>Dikarya</taxon>
        <taxon>Basidiomycota</taxon>
        <taxon>Agaricomycotina</taxon>
        <taxon>Agaricomycetes</taxon>
        <taxon>Polyporales</taxon>
        <taxon>Phaeolaceae</taxon>
        <taxon>Wolfiporia</taxon>
    </lineage>
</organism>
<dbReference type="OMA" id="WRMAMDY"/>
<dbReference type="Proteomes" id="UP000218811">
    <property type="component" value="Unassembled WGS sequence"/>
</dbReference>
<dbReference type="InterPro" id="IPR008906">
    <property type="entry name" value="HATC_C_dom"/>
</dbReference>
<evidence type="ECO:0000313" key="2">
    <source>
        <dbReference type="EMBL" id="PCH38909.1"/>
    </source>
</evidence>
<feature type="non-terminal residue" evidence="2">
    <location>
        <position position="73"/>
    </location>
</feature>
<dbReference type="Pfam" id="PF05699">
    <property type="entry name" value="Dimer_Tnp_hAT"/>
    <property type="match status" value="1"/>
</dbReference>
<dbReference type="EMBL" id="KB467943">
    <property type="protein sequence ID" value="PCH38909.1"/>
    <property type="molecule type" value="Genomic_DNA"/>
</dbReference>
<dbReference type="GO" id="GO:0046983">
    <property type="term" value="F:protein dimerization activity"/>
    <property type="evidence" value="ECO:0007669"/>
    <property type="project" value="InterPro"/>
</dbReference>
<dbReference type="InterPro" id="IPR012337">
    <property type="entry name" value="RNaseH-like_sf"/>
</dbReference>
<evidence type="ECO:0000259" key="1">
    <source>
        <dbReference type="Pfam" id="PF05699"/>
    </source>
</evidence>
<name>A0A2H3JJF9_WOLCO</name>
<dbReference type="AlphaFoldDB" id="A0A2H3JJF9"/>
<proteinExistence type="predicted"/>
<reference evidence="2 3" key="1">
    <citation type="journal article" date="2012" name="Science">
        <title>The Paleozoic origin of enzymatic lignin decomposition reconstructed from 31 fungal genomes.</title>
        <authorList>
            <person name="Floudas D."/>
            <person name="Binder M."/>
            <person name="Riley R."/>
            <person name="Barry K."/>
            <person name="Blanchette R.A."/>
            <person name="Henrissat B."/>
            <person name="Martinez A.T."/>
            <person name="Otillar R."/>
            <person name="Spatafora J.W."/>
            <person name="Yadav J.S."/>
            <person name="Aerts A."/>
            <person name="Benoit I."/>
            <person name="Boyd A."/>
            <person name="Carlson A."/>
            <person name="Copeland A."/>
            <person name="Coutinho P.M."/>
            <person name="de Vries R.P."/>
            <person name="Ferreira P."/>
            <person name="Findley K."/>
            <person name="Foster B."/>
            <person name="Gaskell J."/>
            <person name="Glotzer D."/>
            <person name="Gorecki P."/>
            <person name="Heitman J."/>
            <person name="Hesse C."/>
            <person name="Hori C."/>
            <person name="Igarashi K."/>
            <person name="Jurgens J.A."/>
            <person name="Kallen N."/>
            <person name="Kersten P."/>
            <person name="Kohler A."/>
            <person name="Kuees U."/>
            <person name="Kumar T.K.A."/>
            <person name="Kuo A."/>
            <person name="LaButti K."/>
            <person name="Larrondo L.F."/>
            <person name="Lindquist E."/>
            <person name="Ling A."/>
            <person name="Lombard V."/>
            <person name="Lucas S."/>
            <person name="Lundell T."/>
            <person name="Martin R."/>
            <person name="McLaughlin D.J."/>
            <person name="Morgenstern I."/>
            <person name="Morin E."/>
            <person name="Murat C."/>
            <person name="Nagy L.G."/>
            <person name="Nolan M."/>
            <person name="Ohm R.A."/>
            <person name="Patyshakuliyeva A."/>
            <person name="Rokas A."/>
            <person name="Ruiz-Duenas F.J."/>
            <person name="Sabat G."/>
            <person name="Salamov A."/>
            <person name="Samejima M."/>
            <person name="Schmutz J."/>
            <person name="Slot J.C."/>
            <person name="St John F."/>
            <person name="Stenlid J."/>
            <person name="Sun H."/>
            <person name="Sun S."/>
            <person name="Syed K."/>
            <person name="Tsang A."/>
            <person name="Wiebenga A."/>
            <person name="Young D."/>
            <person name="Pisabarro A."/>
            <person name="Eastwood D.C."/>
            <person name="Martin F."/>
            <person name="Cullen D."/>
            <person name="Grigoriev I.V."/>
            <person name="Hibbett D.S."/>
        </authorList>
    </citation>
    <scope>NUCLEOTIDE SEQUENCE [LARGE SCALE GENOMIC DNA]</scope>
    <source>
        <strain evidence="2 3">MD-104</strain>
    </source>
</reference>
<dbReference type="OrthoDB" id="3241084at2759"/>
<evidence type="ECO:0000313" key="3">
    <source>
        <dbReference type="Proteomes" id="UP000218811"/>
    </source>
</evidence>
<accession>A0A2H3JJF9</accession>
<sequence length="73" mass="8379">YPTLYRAALDVLPVQAASAVPCERVFSSSKDTDTSQRSSLDPETMEILQVIKYSLRQDRLSFTDDWLLNEHEM</sequence>
<feature type="non-terminal residue" evidence="2">
    <location>
        <position position="1"/>
    </location>
</feature>
<keyword evidence="3" id="KW-1185">Reference proteome</keyword>
<feature type="domain" description="HAT C-terminal dimerisation" evidence="1">
    <location>
        <begin position="1"/>
        <end position="53"/>
    </location>
</feature>
<gene>
    <name evidence="2" type="ORF">WOLCODRAFT_38137</name>
</gene>
<protein>
    <recommendedName>
        <fullName evidence="1">HAT C-terminal dimerisation domain-containing protein</fullName>
    </recommendedName>
</protein>